<dbReference type="InterPro" id="IPR025453">
    <property type="entry name" value="DUF4309"/>
</dbReference>
<keyword evidence="2" id="KW-1133">Transmembrane helix</keyword>
<keyword evidence="5" id="KW-1185">Reference proteome</keyword>
<reference evidence="4 5" key="1">
    <citation type="submission" date="2018-07" db="EMBL/GenBank/DDBJ databases">
        <title>Bacillus sp. YLB-04 draft genome sequence.</title>
        <authorList>
            <person name="Yu L."/>
            <person name="Tang X."/>
        </authorList>
    </citation>
    <scope>NUCLEOTIDE SEQUENCE [LARGE SCALE GENOMIC DNA]</scope>
    <source>
        <strain evidence="4 5">YLB-04</strain>
    </source>
</reference>
<evidence type="ECO:0000256" key="1">
    <source>
        <dbReference type="SAM" id="MobiDB-lite"/>
    </source>
</evidence>
<accession>A0A3D8GVT3</accession>
<dbReference type="Proteomes" id="UP000257144">
    <property type="component" value="Unassembled WGS sequence"/>
</dbReference>
<dbReference type="Pfam" id="PF05569">
    <property type="entry name" value="Peptidase_M56"/>
    <property type="match status" value="1"/>
</dbReference>
<dbReference type="CDD" id="cd07341">
    <property type="entry name" value="M56_BlaR1_MecR1_like"/>
    <property type="match status" value="1"/>
</dbReference>
<dbReference type="Pfam" id="PF14172">
    <property type="entry name" value="DUF4309"/>
    <property type="match status" value="1"/>
</dbReference>
<feature type="transmembrane region" description="Helical" evidence="2">
    <location>
        <begin position="123"/>
        <end position="143"/>
    </location>
</feature>
<dbReference type="PANTHER" id="PTHR34978:SF3">
    <property type="entry name" value="SLR0241 PROTEIN"/>
    <property type="match status" value="1"/>
</dbReference>
<feature type="compositionally biased region" description="Low complexity" evidence="1">
    <location>
        <begin position="414"/>
        <end position="427"/>
    </location>
</feature>
<dbReference type="InterPro" id="IPR052173">
    <property type="entry name" value="Beta-lactam_resp_regulator"/>
</dbReference>
<dbReference type="InterPro" id="IPR008756">
    <property type="entry name" value="Peptidase_M56"/>
</dbReference>
<feature type="transmembrane region" description="Helical" evidence="2">
    <location>
        <begin position="43"/>
        <end position="67"/>
    </location>
</feature>
<protein>
    <submittedName>
        <fullName evidence="4">Peptidase</fullName>
    </submittedName>
</protein>
<feature type="compositionally biased region" description="Polar residues" evidence="1">
    <location>
        <begin position="342"/>
        <end position="365"/>
    </location>
</feature>
<feature type="domain" description="Peptidase M56" evidence="3">
    <location>
        <begin position="9"/>
        <end position="313"/>
    </location>
</feature>
<name>A0A3D8GVT3_9BACI</name>
<keyword evidence="2" id="KW-0812">Transmembrane</keyword>
<feature type="compositionally biased region" description="Low complexity" evidence="1">
    <location>
        <begin position="366"/>
        <end position="383"/>
    </location>
</feature>
<feature type="region of interest" description="Disordered" evidence="1">
    <location>
        <begin position="342"/>
        <end position="430"/>
    </location>
</feature>
<evidence type="ECO:0000259" key="3">
    <source>
        <dbReference type="Pfam" id="PF05569"/>
    </source>
</evidence>
<dbReference type="OrthoDB" id="9790935at2"/>
<feature type="compositionally biased region" description="Polar residues" evidence="1">
    <location>
        <begin position="384"/>
        <end position="409"/>
    </location>
</feature>
<sequence length="586" mass="65532">MVLSAIFKEVLLLSLMGSILALGILVIKAIFRQRLSAKLHYYIWILLVLRLIVPIDIQSHISFISFFPNEQKDLDPYFIAEQYVPNIIPNSTITTENTPSIEDSNALADPGIIGAILSYDTAAVLWIIGVSSILLYILCVNILMRAKLKKCSVCERDDLIEILETEKSKLKVNSKIKIIYSNYSKSPAVYGIIHPKIIIPEELIDKLTLEEFRFVLSHELTHIKNKDLVVNTLLMIVKAFYWFNPLIWYSLNQVKQDCEVACDASVISTLKTEEVKKYGQTIINMLRLFSEKRSTTGTLGYASKYNKRRIVMITQFKKSSAIYAVLALSLAIMVGCSSTIKPGSSDVSPNENSDNSSSTVSMEKISQNQASQDQASQSNTTQDKSSNVLQSNPTQDKSSNVSQSNTIQDKLSKASASNNNAAASSSNGDTQRELLSRIMKLAKQGKIINSEFPVKTTVIEDVEKKLGNPDKVDWVPNAKGNYAVFSKYNLVFGFNKGSRIFEARSFDKKLNELSLSMVKKVFGTPAYEVESNGEEIIGYVANSEYKILLVFPKPSNSNRDPVMDHYSVLYPKGTFNNMSNDTGRQW</sequence>
<dbReference type="EMBL" id="QNQT01000001">
    <property type="protein sequence ID" value="RDU38136.1"/>
    <property type="molecule type" value="Genomic_DNA"/>
</dbReference>
<evidence type="ECO:0000313" key="5">
    <source>
        <dbReference type="Proteomes" id="UP000257144"/>
    </source>
</evidence>
<dbReference type="AlphaFoldDB" id="A0A3D8GVT3"/>
<feature type="transmembrane region" description="Helical" evidence="2">
    <location>
        <begin position="12"/>
        <end position="31"/>
    </location>
</feature>
<gene>
    <name evidence="4" type="ORF">DRW41_00770</name>
</gene>
<organism evidence="4 5">
    <name type="scientific">Neobacillus piezotolerans</name>
    <dbReference type="NCBI Taxonomy" id="2259171"/>
    <lineage>
        <taxon>Bacteria</taxon>
        <taxon>Bacillati</taxon>
        <taxon>Bacillota</taxon>
        <taxon>Bacilli</taxon>
        <taxon>Bacillales</taxon>
        <taxon>Bacillaceae</taxon>
        <taxon>Neobacillus</taxon>
    </lineage>
</organism>
<dbReference type="PANTHER" id="PTHR34978">
    <property type="entry name" value="POSSIBLE SENSOR-TRANSDUCER PROTEIN BLAR"/>
    <property type="match status" value="1"/>
</dbReference>
<comment type="caution">
    <text evidence="4">The sequence shown here is derived from an EMBL/GenBank/DDBJ whole genome shotgun (WGS) entry which is preliminary data.</text>
</comment>
<dbReference type="Gene3D" id="3.30.2010.10">
    <property type="entry name" value="Metalloproteases ('zincins'), catalytic domain"/>
    <property type="match status" value="1"/>
</dbReference>
<evidence type="ECO:0000313" key="4">
    <source>
        <dbReference type="EMBL" id="RDU38136.1"/>
    </source>
</evidence>
<evidence type="ECO:0000256" key="2">
    <source>
        <dbReference type="SAM" id="Phobius"/>
    </source>
</evidence>
<keyword evidence="2" id="KW-0472">Membrane</keyword>
<dbReference type="RefSeq" id="WP_115450059.1">
    <property type="nucleotide sequence ID" value="NZ_QNQT01000001.1"/>
</dbReference>
<proteinExistence type="predicted"/>